<keyword evidence="1" id="KW-0808">Transferase</keyword>
<dbReference type="SUPFAM" id="SSF53335">
    <property type="entry name" value="S-adenosyl-L-methionine-dependent methyltransferases"/>
    <property type="match status" value="1"/>
</dbReference>
<name>A0A9D2BM94_9FIRM</name>
<reference evidence="3" key="2">
    <citation type="submission" date="2021-04" db="EMBL/GenBank/DDBJ databases">
        <authorList>
            <person name="Gilroy R."/>
        </authorList>
    </citation>
    <scope>NUCLEOTIDE SEQUENCE</scope>
    <source>
        <strain evidence="3">ChiGjej1B1-14440</strain>
    </source>
</reference>
<feature type="domain" description="Methyltransferase" evidence="2">
    <location>
        <begin position="35"/>
        <end position="130"/>
    </location>
</feature>
<evidence type="ECO:0000259" key="2">
    <source>
        <dbReference type="Pfam" id="PF13649"/>
    </source>
</evidence>
<dbReference type="Gene3D" id="2.20.25.110">
    <property type="entry name" value="S-adenosyl-L-methionine-dependent methyltransferases"/>
    <property type="match status" value="1"/>
</dbReference>
<proteinExistence type="predicted"/>
<evidence type="ECO:0000313" key="4">
    <source>
        <dbReference type="Proteomes" id="UP000886724"/>
    </source>
</evidence>
<gene>
    <name evidence="3" type="ORF">H9980_04680</name>
</gene>
<dbReference type="GO" id="GO:0032259">
    <property type="term" value="P:methylation"/>
    <property type="evidence" value="ECO:0007669"/>
    <property type="project" value="UniProtKB-KW"/>
</dbReference>
<organism evidence="3 4">
    <name type="scientific">Candidatus Erysipelatoclostridium merdavium</name>
    <dbReference type="NCBI Taxonomy" id="2838566"/>
    <lineage>
        <taxon>Bacteria</taxon>
        <taxon>Bacillati</taxon>
        <taxon>Bacillota</taxon>
        <taxon>Erysipelotrichia</taxon>
        <taxon>Erysipelotrichales</taxon>
        <taxon>Erysipelotrichales incertae sedis</taxon>
    </lineage>
</organism>
<dbReference type="GO" id="GO:0008168">
    <property type="term" value="F:methyltransferase activity"/>
    <property type="evidence" value="ECO:0007669"/>
    <property type="project" value="UniProtKB-KW"/>
</dbReference>
<dbReference type="PANTHER" id="PTHR43861">
    <property type="entry name" value="TRANS-ACONITATE 2-METHYLTRANSFERASE-RELATED"/>
    <property type="match status" value="1"/>
</dbReference>
<dbReference type="InterPro" id="IPR029063">
    <property type="entry name" value="SAM-dependent_MTases_sf"/>
</dbReference>
<dbReference type="EMBL" id="DXET01000105">
    <property type="protein sequence ID" value="HIX81253.1"/>
    <property type="molecule type" value="Genomic_DNA"/>
</dbReference>
<keyword evidence="3" id="KW-0489">Methyltransferase</keyword>
<sequence>MSYENFAYYYDSLMDDRFYQDYYQFINQHAKFKSVLELGCGTGEIAILLAKDKKQVYATDLSKDMLEVARMKAMDANVDLLLGRIDMTDFETNQAVDLVLCLCDSLNYVLSKKKVLKTFKNVYDSLKYNGTFIFDVNSLYKTDQILDNYLEEENDDDFYFKWAVKKVAPGKVEHYVEIIDKENNDHVQEVHHQQTYDIDTYLNLLKQAGFNKVEYYGEFEPYHQESQRIIFVCHKTREEVK</sequence>
<dbReference type="Gene3D" id="3.40.50.150">
    <property type="entry name" value="Vaccinia Virus protein VP39"/>
    <property type="match status" value="1"/>
</dbReference>
<protein>
    <submittedName>
        <fullName evidence="3">Class I SAM-dependent methyltransferase</fullName>
    </submittedName>
</protein>
<dbReference type="Pfam" id="PF13649">
    <property type="entry name" value="Methyltransf_25"/>
    <property type="match status" value="1"/>
</dbReference>
<reference evidence="3" key="1">
    <citation type="journal article" date="2021" name="PeerJ">
        <title>Extensive microbial diversity within the chicken gut microbiome revealed by metagenomics and culture.</title>
        <authorList>
            <person name="Gilroy R."/>
            <person name="Ravi A."/>
            <person name="Getino M."/>
            <person name="Pursley I."/>
            <person name="Horton D.L."/>
            <person name="Alikhan N.F."/>
            <person name="Baker D."/>
            <person name="Gharbi K."/>
            <person name="Hall N."/>
            <person name="Watson M."/>
            <person name="Adriaenssens E.M."/>
            <person name="Foster-Nyarko E."/>
            <person name="Jarju S."/>
            <person name="Secka A."/>
            <person name="Antonio M."/>
            <person name="Oren A."/>
            <person name="Chaudhuri R.R."/>
            <person name="La Ragione R."/>
            <person name="Hildebrand F."/>
            <person name="Pallen M.J."/>
        </authorList>
    </citation>
    <scope>NUCLEOTIDE SEQUENCE</scope>
    <source>
        <strain evidence="3">ChiGjej1B1-14440</strain>
    </source>
</reference>
<evidence type="ECO:0000256" key="1">
    <source>
        <dbReference type="ARBA" id="ARBA00022679"/>
    </source>
</evidence>
<dbReference type="CDD" id="cd02440">
    <property type="entry name" value="AdoMet_MTases"/>
    <property type="match status" value="1"/>
</dbReference>
<evidence type="ECO:0000313" key="3">
    <source>
        <dbReference type="EMBL" id="HIX81253.1"/>
    </source>
</evidence>
<comment type="caution">
    <text evidence="3">The sequence shown here is derived from an EMBL/GenBank/DDBJ whole genome shotgun (WGS) entry which is preliminary data.</text>
</comment>
<dbReference type="Proteomes" id="UP000886724">
    <property type="component" value="Unassembled WGS sequence"/>
</dbReference>
<accession>A0A9D2BM94</accession>
<dbReference type="AlphaFoldDB" id="A0A9D2BM94"/>
<dbReference type="InterPro" id="IPR041698">
    <property type="entry name" value="Methyltransf_25"/>
</dbReference>